<comment type="caution">
    <text evidence="3">The sequence shown here is derived from an EMBL/GenBank/DDBJ whole genome shotgun (WGS) entry which is preliminary data.</text>
</comment>
<dbReference type="PROSITE" id="PS50011">
    <property type="entry name" value="PROTEIN_KINASE_DOM"/>
    <property type="match status" value="1"/>
</dbReference>
<dbReference type="GO" id="GO:0005524">
    <property type="term" value="F:ATP binding"/>
    <property type="evidence" value="ECO:0007669"/>
    <property type="project" value="InterPro"/>
</dbReference>
<evidence type="ECO:0000313" key="3">
    <source>
        <dbReference type="EMBL" id="KAL0406455.1"/>
    </source>
</evidence>
<evidence type="ECO:0000256" key="1">
    <source>
        <dbReference type="ARBA" id="ARBA00022729"/>
    </source>
</evidence>
<dbReference type="SUPFAM" id="SSF56112">
    <property type="entry name" value="Protein kinase-like (PK-like)"/>
    <property type="match status" value="1"/>
</dbReference>
<dbReference type="InterPro" id="IPR051343">
    <property type="entry name" value="G-type_lectin_kinases/EP1-like"/>
</dbReference>
<reference evidence="3" key="2">
    <citation type="journal article" date="2024" name="Plant">
        <title>Genomic evolution and insights into agronomic trait innovations of Sesamum species.</title>
        <authorList>
            <person name="Miao H."/>
            <person name="Wang L."/>
            <person name="Qu L."/>
            <person name="Liu H."/>
            <person name="Sun Y."/>
            <person name="Le M."/>
            <person name="Wang Q."/>
            <person name="Wei S."/>
            <person name="Zheng Y."/>
            <person name="Lin W."/>
            <person name="Duan Y."/>
            <person name="Cao H."/>
            <person name="Xiong S."/>
            <person name="Wang X."/>
            <person name="Wei L."/>
            <person name="Li C."/>
            <person name="Ma Q."/>
            <person name="Ju M."/>
            <person name="Zhao R."/>
            <person name="Li G."/>
            <person name="Mu C."/>
            <person name="Tian Q."/>
            <person name="Mei H."/>
            <person name="Zhang T."/>
            <person name="Gao T."/>
            <person name="Zhang H."/>
        </authorList>
    </citation>
    <scope>NUCLEOTIDE SEQUENCE</scope>
    <source>
        <strain evidence="3">KEN1</strain>
    </source>
</reference>
<keyword evidence="1" id="KW-0732">Signal</keyword>
<dbReference type="PANTHER" id="PTHR47976">
    <property type="entry name" value="G-TYPE LECTIN S-RECEPTOR-LIKE SERINE/THREONINE-PROTEIN KINASE SD2-5"/>
    <property type="match status" value="1"/>
</dbReference>
<keyword evidence="3" id="KW-0808">Transferase</keyword>
<dbReference type="InterPro" id="IPR011009">
    <property type="entry name" value="Kinase-like_dom_sf"/>
</dbReference>
<dbReference type="Pfam" id="PF00069">
    <property type="entry name" value="Pkinase"/>
    <property type="match status" value="1"/>
</dbReference>
<organism evidence="3">
    <name type="scientific">Sesamum latifolium</name>
    <dbReference type="NCBI Taxonomy" id="2727402"/>
    <lineage>
        <taxon>Eukaryota</taxon>
        <taxon>Viridiplantae</taxon>
        <taxon>Streptophyta</taxon>
        <taxon>Embryophyta</taxon>
        <taxon>Tracheophyta</taxon>
        <taxon>Spermatophyta</taxon>
        <taxon>Magnoliopsida</taxon>
        <taxon>eudicotyledons</taxon>
        <taxon>Gunneridae</taxon>
        <taxon>Pentapetalae</taxon>
        <taxon>asterids</taxon>
        <taxon>lamiids</taxon>
        <taxon>Lamiales</taxon>
        <taxon>Pedaliaceae</taxon>
        <taxon>Sesamum</taxon>
    </lineage>
</organism>
<evidence type="ECO:0000259" key="2">
    <source>
        <dbReference type="PROSITE" id="PS50011"/>
    </source>
</evidence>
<dbReference type="Gene3D" id="1.10.510.10">
    <property type="entry name" value="Transferase(Phosphotransferase) domain 1"/>
    <property type="match status" value="1"/>
</dbReference>
<dbReference type="PANTHER" id="PTHR47976:SF30">
    <property type="entry name" value="RECEPTOR-LIKE SERINE_THREONINE-PROTEIN KINASE"/>
    <property type="match status" value="1"/>
</dbReference>
<reference evidence="3" key="1">
    <citation type="submission" date="2020-06" db="EMBL/GenBank/DDBJ databases">
        <authorList>
            <person name="Li T."/>
            <person name="Hu X."/>
            <person name="Zhang T."/>
            <person name="Song X."/>
            <person name="Zhang H."/>
            <person name="Dai N."/>
            <person name="Sheng W."/>
            <person name="Hou X."/>
            <person name="Wei L."/>
        </authorList>
    </citation>
    <scope>NUCLEOTIDE SEQUENCE</scope>
    <source>
        <strain evidence="3">KEN1</strain>
        <tissue evidence="3">Leaf</tissue>
    </source>
</reference>
<sequence>MRGTPGYLAPEWINGVITEKVDVYSFGVVLLEIVCGRKNFEQSRPEEERHLLRLFQKKAENGQWLDLTDKCCEDLQAKGAEVEEMMQIAAWCLQSDYANRPSMSMVVKVLEGVKDVHRILIIASQFLSIQLAELQKVVVKMILRYVHRFYQGRGDLSALGSNSSCFCSNGSLILQENRIVCRKNGSLW</sequence>
<name>A0AAW2TPW0_9LAMI</name>
<dbReference type="GO" id="GO:0004672">
    <property type="term" value="F:protein kinase activity"/>
    <property type="evidence" value="ECO:0007669"/>
    <property type="project" value="InterPro"/>
</dbReference>
<proteinExistence type="predicted"/>
<accession>A0AAW2TPW0</accession>
<feature type="domain" description="Protein kinase" evidence="2">
    <location>
        <begin position="1"/>
        <end position="120"/>
    </location>
</feature>
<gene>
    <name evidence="3" type="ORF">Slati_3959400</name>
</gene>
<keyword evidence="3" id="KW-0418">Kinase</keyword>
<dbReference type="EMBL" id="JACGWN010000014">
    <property type="protein sequence ID" value="KAL0406455.1"/>
    <property type="molecule type" value="Genomic_DNA"/>
</dbReference>
<dbReference type="AlphaFoldDB" id="A0AAW2TPW0"/>
<protein>
    <submittedName>
        <fullName evidence="3">G-type lectin S-receptor-like serine/threonine-protein kinase SD2-5</fullName>
    </submittedName>
</protein>
<dbReference type="InterPro" id="IPR000719">
    <property type="entry name" value="Prot_kinase_dom"/>
</dbReference>